<evidence type="ECO:0000313" key="4">
    <source>
        <dbReference type="Proteomes" id="UP000245461"/>
    </source>
</evidence>
<comment type="caution">
    <text evidence="3">The sequence shown here is derived from an EMBL/GenBank/DDBJ whole genome shotgun (WGS) entry which is preliminary data.</text>
</comment>
<dbReference type="InterPro" id="IPR006076">
    <property type="entry name" value="FAD-dep_OxRdtase"/>
</dbReference>
<proteinExistence type="predicted"/>
<dbReference type="GO" id="GO:0016491">
    <property type="term" value="F:oxidoreductase activity"/>
    <property type="evidence" value="ECO:0007669"/>
    <property type="project" value="UniProtKB-KW"/>
</dbReference>
<organism evidence="3 4">
    <name type="scientific">Zavarzinia aquatilis</name>
    <dbReference type="NCBI Taxonomy" id="2211142"/>
    <lineage>
        <taxon>Bacteria</taxon>
        <taxon>Pseudomonadati</taxon>
        <taxon>Pseudomonadota</taxon>
        <taxon>Alphaproteobacteria</taxon>
        <taxon>Rhodospirillales</taxon>
        <taxon>Zavarziniaceae</taxon>
        <taxon>Zavarzinia</taxon>
    </lineage>
</organism>
<sequence length="437" mass="47323">MTSATLPITTTPYWWEAAPPEHGLPADALGDCDVAIVGSGYTGLNAAITLAEAGGTRIAVIDRQRLGEGASSRNGGQLGAESKVDTAHLEKRYGRDVAREVEADFRAAMPFFLERFATLTGECHLQMTGSVVGAHCTADYRQMAAAVEGLPAAERGRYRLVPPDQLHREIRTDIYRGALVRDEGGLIHPALYHRALRERARGLGIALHSGVEVTGVAREGQGFRLHLGGGRAIRARQVIMGPNGYAGPVMPWLRRRLVPVASYMIATAPLPAARMRELIPGNRAVADTKKVLYYYRLSPDGQRMLFGGRASFTAIDEQRSAVGLRGFMRSVFPELGDVAITHSWLGNVAFCLDFLPHYGVHDGIHYAGGCNGSGIVMSTYLGHKVAERVLDGGQPARGLGRIPYPAVPGYTGNPWFLGIVGNLYRAGDMLARWRDRA</sequence>
<dbReference type="Proteomes" id="UP000245461">
    <property type="component" value="Unassembled WGS sequence"/>
</dbReference>
<dbReference type="EMBL" id="QGLE01000002">
    <property type="protein sequence ID" value="PWR25228.1"/>
    <property type="molecule type" value="Genomic_DNA"/>
</dbReference>
<keyword evidence="1" id="KW-0560">Oxidoreductase</keyword>
<dbReference type="Pfam" id="PF01266">
    <property type="entry name" value="DAO"/>
    <property type="match status" value="1"/>
</dbReference>
<dbReference type="AlphaFoldDB" id="A0A317EDW8"/>
<dbReference type="PANTHER" id="PTHR13847">
    <property type="entry name" value="SARCOSINE DEHYDROGENASE-RELATED"/>
    <property type="match status" value="1"/>
</dbReference>
<feature type="domain" description="FAD dependent oxidoreductase" evidence="2">
    <location>
        <begin position="33"/>
        <end position="388"/>
    </location>
</feature>
<dbReference type="Gene3D" id="3.30.9.10">
    <property type="entry name" value="D-Amino Acid Oxidase, subunit A, domain 2"/>
    <property type="match status" value="1"/>
</dbReference>
<accession>A0A317EDW8</accession>
<dbReference type="SUPFAM" id="SSF51905">
    <property type="entry name" value="FAD/NAD(P)-binding domain"/>
    <property type="match status" value="1"/>
</dbReference>
<name>A0A317EDW8_9PROT</name>
<dbReference type="GO" id="GO:0005737">
    <property type="term" value="C:cytoplasm"/>
    <property type="evidence" value="ECO:0007669"/>
    <property type="project" value="TreeGrafter"/>
</dbReference>
<protein>
    <submittedName>
        <fullName evidence="3">FAD-dependent oxidoreductase</fullName>
    </submittedName>
</protein>
<dbReference type="InterPro" id="IPR036188">
    <property type="entry name" value="FAD/NAD-bd_sf"/>
</dbReference>
<evidence type="ECO:0000256" key="1">
    <source>
        <dbReference type="ARBA" id="ARBA00023002"/>
    </source>
</evidence>
<gene>
    <name evidence="3" type="ORF">DKG74_05560</name>
</gene>
<reference evidence="3 4" key="1">
    <citation type="submission" date="2018-05" db="EMBL/GenBank/DDBJ databases">
        <title>Zavarzinia sp. HR-AS.</title>
        <authorList>
            <person name="Lee Y."/>
            <person name="Jeon C.O."/>
        </authorList>
    </citation>
    <scope>NUCLEOTIDE SEQUENCE [LARGE SCALE GENOMIC DNA]</scope>
    <source>
        <strain evidence="3 4">HR-AS</strain>
    </source>
</reference>
<dbReference type="OrthoDB" id="9815989at2"/>
<evidence type="ECO:0000313" key="3">
    <source>
        <dbReference type="EMBL" id="PWR25228.1"/>
    </source>
</evidence>
<keyword evidence="4" id="KW-1185">Reference proteome</keyword>
<dbReference type="PANTHER" id="PTHR13847:SF281">
    <property type="entry name" value="FAD DEPENDENT OXIDOREDUCTASE DOMAIN-CONTAINING PROTEIN"/>
    <property type="match status" value="1"/>
</dbReference>
<evidence type="ECO:0000259" key="2">
    <source>
        <dbReference type="Pfam" id="PF01266"/>
    </source>
</evidence>
<dbReference type="RefSeq" id="WP_109903465.1">
    <property type="nucleotide sequence ID" value="NZ_QGLE01000002.1"/>
</dbReference>
<dbReference type="Gene3D" id="3.50.50.60">
    <property type="entry name" value="FAD/NAD(P)-binding domain"/>
    <property type="match status" value="1"/>
</dbReference>